<keyword evidence="2" id="KW-0472">Membrane</keyword>
<dbReference type="SUPFAM" id="SSF103190">
    <property type="entry name" value="Sensory domain-like"/>
    <property type="match status" value="1"/>
</dbReference>
<accession>A0A5C6RR23</accession>
<evidence type="ECO:0000313" key="4">
    <source>
        <dbReference type="EMBL" id="TXB64801.1"/>
    </source>
</evidence>
<reference evidence="4 5" key="1">
    <citation type="submission" date="2019-08" db="EMBL/GenBank/DDBJ databases">
        <title>Genome of Vicingus serpentipes NCIMB 15042.</title>
        <authorList>
            <person name="Bowman J.P."/>
        </authorList>
    </citation>
    <scope>NUCLEOTIDE SEQUENCE [LARGE SCALE GENOMIC DNA]</scope>
    <source>
        <strain evidence="4 5">NCIMB 15042</strain>
    </source>
</reference>
<sequence>MKGAIKYLVISLSVLSISLLIYLIIDLNATIDELVVSTLEQESEQVKSECEDLLENVTNEFIIYEENLSASKIDLNKNDFFYNTFIPLLKHSNIVSSLLLANANGDELMLLKIDSVNYISRVSFDQESTEIDIKYKDGEISFLDSSATKEKYDAKIRPWFINAYQNPNKLNLTKPYLFFRSKKMGGTISKTFISSTDTMVLAFDILLSDISKVTKSLDLSENGFSLVVNEENKIIGLPKLHFAHDSSNNLLKSFSEVNHPLLNMISKEIDLSEGDQIFNVDFENKFWWVKKSDFNFCGHGFKIILASPESDFSPTINSTKIVLWISVFTIVFFIIIINGLFKKNNRYIKSLFEKNIEIQKQKEIVEEKSKEITDSIEYAKRIQSAILPPEKLVKEYLQESFILYKPKDIVAGDFYWFEQKDNMIMYAAADCTGHGVPGAMVSVVCNNSLNRSVREFGLAIPGEILTKTRELVIEEFEKSEEVVKDGMDIALCTIDGTTLKYAGANNPLWLIRNGELLETKASKQPIGCYDNLEPYPTHTIELQKGDVIYTFSDGYADQFGGKKGKKFKAKAFRELLLSIQDKSMEEQKIIIDNAFENWKGDHDQVDDVCVIGVRI</sequence>
<organism evidence="4 5">
    <name type="scientific">Vicingus serpentipes</name>
    <dbReference type="NCBI Taxonomy" id="1926625"/>
    <lineage>
        <taxon>Bacteria</taxon>
        <taxon>Pseudomonadati</taxon>
        <taxon>Bacteroidota</taxon>
        <taxon>Flavobacteriia</taxon>
        <taxon>Flavobacteriales</taxon>
        <taxon>Vicingaceae</taxon>
        <taxon>Vicingus</taxon>
    </lineage>
</organism>
<evidence type="ECO:0000256" key="1">
    <source>
        <dbReference type="ARBA" id="ARBA00022801"/>
    </source>
</evidence>
<protein>
    <submittedName>
        <fullName evidence="4">SpoIIE family protein phosphatase</fullName>
    </submittedName>
</protein>
<feature type="transmembrane region" description="Helical" evidence="2">
    <location>
        <begin position="321"/>
        <end position="341"/>
    </location>
</feature>
<keyword evidence="5" id="KW-1185">Reference proteome</keyword>
<dbReference type="Gene3D" id="3.30.450.20">
    <property type="entry name" value="PAS domain"/>
    <property type="match status" value="2"/>
</dbReference>
<dbReference type="PANTHER" id="PTHR43156:SF9">
    <property type="entry name" value="HAMP DOMAIN-CONTAINING PROTEIN"/>
    <property type="match status" value="1"/>
</dbReference>
<dbReference type="SMART" id="SM00331">
    <property type="entry name" value="PP2C_SIG"/>
    <property type="match status" value="1"/>
</dbReference>
<dbReference type="Proteomes" id="UP000321721">
    <property type="component" value="Unassembled WGS sequence"/>
</dbReference>
<name>A0A5C6RR23_9FLAO</name>
<dbReference type="Gene3D" id="3.60.40.10">
    <property type="entry name" value="PPM-type phosphatase domain"/>
    <property type="match status" value="1"/>
</dbReference>
<evidence type="ECO:0000313" key="5">
    <source>
        <dbReference type="Proteomes" id="UP000321721"/>
    </source>
</evidence>
<feature type="domain" description="PPM-type phosphatase" evidence="3">
    <location>
        <begin position="395"/>
        <end position="615"/>
    </location>
</feature>
<proteinExistence type="predicted"/>
<comment type="caution">
    <text evidence="4">The sequence shown here is derived from an EMBL/GenBank/DDBJ whole genome shotgun (WGS) entry which is preliminary data.</text>
</comment>
<keyword evidence="1" id="KW-0378">Hydrolase</keyword>
<dbReference type="GO" id="GO:0016791">
    <property type="term" value="F:phosphatase activity"/>
    <property type="evidence" value="ECO:0007669"/>
    <property type="project" value="TreeGrafter"/>
</dbReference>
<dbReference type="AlphaFoldDB" id="A0A5C6RR23"/>
<keyword evidence="2" id="KW-0812">Transmembrane</keyword>
<evidence type="ECO:0000256" key="2">
    <source>
        <dbReference type="SAM" id="Phobius"/>
    </source>
</evidence>
<dbReference type="InterPro" id="IPR052016">
    <property type="entry name" value="Bact_Sigma-Reg"/>
</dbReference>
<evidence type="ECO:0000259" key="3">
    <source>
        <dbReference type="SMART" id="SM00331"/>
    </source>
</evidence>
<dbReference type="OrthoDB" id="9763484at2"/>
<gene>
    <name evidence="4" type="ORF">FRY74_10140</name>
</gene>
<dbReference type="PANTHER" id="PTHR43156">
    <property type="entry name" value="STAGE II SPORULATION PROTEIN E-RELATED"/>
    <property type="match status" value="1"/>
</dbReference>
<feature type="transmembrane region" description="Helical" evidence="2">
    <location>
        <begin position="7"/>
        <end position="25"/>
    </location>
</feature>
<dbReference type="InterPro" id="IPR029151">
    <property type="entry name" value="Sensor-like_sf"/>
</dbReference>
<dbReference type="Pfam" id="PF07228">
    <property type="entry name" value="SpoIIE"/>
    <property type="match status" value="1"/>
</dbReference>
<dbReference type="InterPro" id="IPR001932">
    <property type="entry name" value="PPM-type_phosphatase-like_dom"/>
</dbReference>
<dbReference type="InterPro" id="IPR036457">
    <property type="entry name" value="PPM-type-like_dom_sf"/>
</dbReference>
<dbReference type="EMBL" id="VOOS01000004">
    <property type="protein sequence ID" value="TXB64801.1"/>
    <property type="molecule type" value="Genomic_DNA"/>
</dbReference>
<keyword evidence="2" id="KW-1133">Transmembrane helix</keyword>
<dbReference type="RefSeq" id="WP_147101106.1">
    <property type="nucleotide sequence ID" value="NZ_VOOS01000004.1"/>
</dbReference>